<dbReference type="OrthoDB" id="2020542at2759"/>
<keyword evidence="17" id="KW-1185">Reference proteome</keyword>
<name>E9H5C1_DAPPU</name>
<organism evidence="16 17">
    <name type="scientific">Daphnia pulex</name>
    <name type="common">Water flea</name>
    <dbReference type="NCBI Taxonomy" id="6669"/>
    <lineage>
        <taxon>Eukaryota</taxon>
        <taxon>Metazoa</taxon>
        <taxon>Ecdysozoa</taxon>
        <taxon>Arthropoda</taxon>
        <taxon>Crustacea</taxon>
        <taxon>Branchiopoda</taxon>
        <taxon>Diplostraca</taxon>
        <taxon>Cladocera</taxon>
        <taxon>Anomopoda</taxon>
        <taxon>Daphniidae</taxon>
        <taxon>Daphnia</taxon>
    </lineage>
</organism>
<dbReference type="InterPro" id="IPR004842">
    <property type="entry name" value="SLC12A_fam"/>
</dbReference>
<keyword evidence="6" id="KW-0769">Symport</keyword>
<feature type="compositionally biased region" description="Acidic residues" evidence="13">
    <location>
        <begin position="699"/>
        <end position="708"/>
    </location>
</feature>
<gene>
    <name evidence="16" type="ORF">DAPPUDRAFT_253757</name>
</gene>
<dbReference type="Gene3D" id="1.20.1740.10">
    <property type="entry name" value="Amino acid/polyamine transporter I"/>
    <property type="match status" value="1"/>
</dbReference>
<feature type="transmembrane region" description="Helical" evidence="14">
    <location>
        <begin position="401"/>
        <end position="419"/>
    </location>
</feature>
<keyword evidence="3" id="KW-0813">Transport</keyword>
<evidence type="ECO:0000256" key="7">
    <source>
        <dbReference type="ARBA" id="ARBA00022958"/>
    </source>
</evidence>
<dbReference type="GO" id="GO:0015379">
    <property type="term" value="F:potassium:chloride symporter activity"/>
    <property type="evidence" value="ECO:0000318"/>
    <property type="project" value="GO_Central"/>
</dbReference>
<dbReference type="KEGG" id="dpx:DAPPUDRAFT_253757"/>
<dbReference type="GO" id="GO:0006884">
    <property type="term" value="P:cell volume homeostasis"/>
    <property type="evidence" value="ECO:0000318"/>
    <property type="project" value="GO_Central"/>
</dbReference>
<dbReference type="STRING" id="6669.E9H5C1"/>
<evidence type="ECO:0000256" key="9">
    <source>
        <dbReference type="ARBA" id="ARBA00023065"/>
    </source>
</evidence>
<keyword evidence="5 14" id="KW-0812">Transmembrane</keyword>
<dbReference type="OMA" id="IMFIIQW"/>
<dbReference type="FunCoup" id="E9H5C1">
    <property type="interactions" value="57"/>
</dbReference>
<evidence type="ECO:0000256" key="11">
    <source>
        <dbReference type="ARBA" id="ARBA00023214"/>
    </source>
</evidence>
<dbReference type="HOGENOM" id="CLU_017440_1_0_1"/>
<dbReference type="FunFam" id="1.20.1740.10:FF:000030">
    <property type="entry name" value="solute carrier family 12 member 8"/>
    <property type="match status" value="1"/>
</dbReference>
<feature type="compositionally biased region" description="Low complexity" evidence="13">
    <location>
        <begin position="482"/>
        <end position="497"/>
    </location>
</feature>
<keyword evidence="7" id="KW-0630">Potassium</keyword>
<dbReference type="GO" id="GO:0016020">
    <property type="term" value="C:membrane"/>
    <property type="evidence" value="ECO:0007669"/>
    <property type="project" value="UniProtKB-SubCell"/>
</dbReference>
<dbReference type="GO" id="GO:0055064">
    <property type="term" value="P:chloride ion homeostasis"/>
    <property type="evidence" value="ECO:0000318"/>
    <property type="project" value="GO_Central"/>
</dbReference>
<feature type="transmembrane region" description="Helical" evidence="14">
    <location>
        <begin position="341"/>
        <end position="360"/>
    </location>
</feature>
<evidence type="ECO:0000259" key="15">
    <source>
        <dbReference type="Pfam" id="PF00324"/>
    </source>
</evidence>
<feature type="region of interest" description="Disordered" evidence="13">
    <location>
        <begin position="513"/>
        <end position="562"/>
    </location>
</feature>
<evidence type="ECO:0000256" key="10">
    <source>
        <dbReference type="ARBA" id="ARBA00023136"/>
    </source>
</evidence>
<dbReference type="eggNOG" id="KOG2083">
    <property type="taxonomic scope" value="Eukaryota"/>
</dbReference>
<evidence type="ECO:0000256" key="13">
    <source>
        <dbReference type="SAM" id="MobiDB-lite"/>
    </source>
</evidence>
<dbReference type="GO" id="GO:0055075">
    <property type="term" value="P:potassium ion homeostasis"/>
    <property type="evidence" value="ECO:0000318"/>
    <property type="project" value="GO_Central"/>
</dbReference>
<feature type="transmembrane region" description="Helical" evidence="14">
    <location>
        <begin position="75"/>
        <end position="98"/>
    </location>
</feature>
<keyword evidence="11" id="KW-0868">Chloride</keyword>
<feature type="transmembrane region" description="Helical" evidence="14">
    <location>
        <begin position="225"/>
        <end position="244"/>
    </location>
</feature>
<dbReference type="InterPro" id="IPR004841">
    <property type="entry name" value="AA-permease/SLC12A_dom"/>
</dbReference>
<feature type="transmembrane region" description="Helical" evidence="14">
    <location>
        <begin position="425"/>
        <end position="447"/>
    </location>
</feature>
<evidence type="ECO:0000313" key="17">
    <source>
        <dbReference type="Proteomes" id="UP000000305"/>
    </source>
</evidence>
<evidence type="ECO:0000256" key="6">
    <source>
        <dbReference type="ARBA" id="ARBA00022847"/>
    </source>
</evidence>
<evidence type="ECO:0000256" key="4">
    <source>
        <dbReference type="ARBA" id="ARBA00022538"/>
    </source>
</evidence>
<dbReference type="GO" id="GO:1902476">
    <property type="term" value="P:chloride transmembrane transport"/>
    <property type="evidence" value="ECO:0000318"/>
    <property type="project" value="GO_Central"/>
</dbReference>
<dbReference type="Pfam" id="PF00324">
    <property type="entry name" value="AA_permease"/>
    <property type="match status" value="1"/>
</dbReference>
<feature type="region of interest" description="Disordered" evidence="13">
    <location>
        <begin position="673"/>
        <end position="708"/>
    </location>
</feature>
<proteinExistence type="inferred from homology"/>
<feature type="region of interest" description="Disordered" evidence="13">
    <location>
        <begin position="480"/>
        <end position="499"/>
    </location>
</feature>
<feature type="transmembrane region" description="Helical" evidence="14">
    <location>
        <begin position="600"/>
        <end position="617"/>
    </location>
</feature>
<feature type="transmembrane region" description="Helical" evidence="14">
    <location>
        <begin position="201"/>
        <end position="219"/>
    </location>
</feature>
<evidence type="ECO:0000256" key="14">
    <source>
        <dbReference type="SAM" id="Phobius"/>
    </source>
</evidence>
<evidence type="ECO:0000256" key="8">
    <source>
        <dbReference type="ARBA" id="ARBA00022989"/>
    </source>
</evidence>
<keyword evidence="8 14" id="KW-1133">Transmembrane helix</keyword>
<evidence type="ECO:0000256" key="3">
    <source>
        <dbReference type="ARBA" id="ARBA00022448"/>
    </source>
</evidence>
<reference evidence="16 17" key="1">
    <citation type="journal article" date="2011" name="Science">
        <title>The ecoresponsive genome of Daphnia pulex.</title>
        <authorList>
            <person name="Colbourne J.K."/>
            <person name="Pfrender M.E."/>
            <person name="Gilbert D."/>
            <person name="Thomas W.K."/>
            <person name="Tucker A."/>
            <person name="Oakley T.H."/>
            <person name="Tokishita S."/>
            <person name="Aerts A."/>
            <person name="Arnold G.J."/>
            <person name="Basu M.K."/>
            <person name="Bauer D.J."/>
            <person name="Caceres C.E."/>
            <person name="Carmel L."/>
            <person name="Casola C."/>
            <person name="Choi J.H."/>
            <person name="Detter J.C."/>
            <person name="Dong Q."/>
            <person name="Dusheyko S."/>
            <person name="Eads B.D."/>
            <person name="Frohlich T."/>
            <person name="Geiler-Samerotte K.A."/>
            <person name="Gerlach D."/>
            <person name="Hatcher P."/>
            <person name="Jogdeo S."/>
            <person name="Krijgsveld J."/>
            <person name="Kriventseva E.V."/>
            <person name="Kultz D."/>
            <person name="Laforsch C."/>
            <person name="Lindquist E."/>
            <person name="Lopez J."/>
            <person name="Manak J.R."/>
            <person name="Muller J."/>
            <person name="Pangilinan J."/>
            <person name="Patwardhan R.P."/>
            <person name="Pitluck S."/>
            <person name="Pritham E.J."/>
            <person name="Rechtsteiner A."/>
            <person name="Rho M."/>
            <person name="Rogozin I.B."/>
            <person name="Sakarya O."/>
            <person name="Salamov A."/>
            <person name="Schaack S."/>
            <person name="Shapiro H."/>
            <person name="Shiga Y."/>
            <person name="Skalitzky C."/>
            <person name="Smith Z."/>
            <person name="Souvorov A."/>
            <person name="Sung W."/>
            <person name="Tang Z."/>
            <person name="Tsuchiya D."/>
            <person name="Tu H."/>
            <person name="Vos H."/>
            <person name="Wang M."/>
            <person name="Wolf Y.I."/>
            <person name="Yamagata H."/>
            <person name="Yamada T."/>
            <person name="Ye Y."/>
            <person name="Shaw J.R."/>
            <person name="Andrews J."/>
            <person name="Crease T.J."/>
            <person name="Tang H."/>
            <person name="Lucas S.M."/>
            <person name="Robertson H.M."/>
            <person name="Bork P."/>
            <person name="Koonin E.V."/>
            <person name="Zdobnov E.M."/>
            <person name="Grigoriev I.V."/>
            <person name="Lynch M."/>
            <person name="Boore J.L."/>
        </authorList>
    </citation>
    <scope>NUCLEOTIDE SEQUENCE [LARGE SCALE GENOMIC DNA]</scope>
</reference>
<comment type="subcellular location">
    <subcellularLocation>
        <location evidence="1">Membrane</location>
        <topology evidence="1">Multi-pass membrane protein</topology>
    </subcellularLocation>
</comment>
<feature type="compositionally biased region" description="Polar residues" evidence="13">
    <location>
        <begin position="538"/>
        <end position="562"/>
    </location>
</feature>
<evidence type="ECO:0000256" key="1">
    <source>
        <dbReference type="ARBA" id="ARBA00004141"/>
    </source>
</evidence>
<dbReference type="InParanoid" id="E9H5C1"/>
<feature type="transmembrane region" description="Helical" evidence="14">
    <location>
        <begin position="309"/>
        <end position="329"/>
    </location>
</feature>
<dbReference type="AlphaFoldDB" id="E9H5C1"/>
<evidence type="ECO:0000256" key="5">
    <source>
        <dbReference type="ARBA" id="ARBA00022692"/>
    </source>
</evidence>
<feature type="domain" description="Amino acid permease/ SLC12A" evidence="15">
    <location>
        <begin position="87"/>
        <end position="446"/>
    </location>
</feature>
<dbReference type="GO" id="GO:1990573">
    <property type="term" value="P:potassium ion import across plasma membrane"/>
    <property type="evidence" value="ECO:0000318"/>
    <property type="project" value="GO_Central"/>
</dbReference>
<dbReference type="Proteomes" id="UP000000305">
    <property type="component" value="Unassembled WGS sequence"/>
</dbReference>
<comment type="similarity">
    <text evidence="2">Belongs to the SLC12A transporter family.</text>
</comment>
<dbReference type="PANTHER" id="PTHR11827">
    <property type="entry name" value="SOLUTE CARRIER FAMILY 12, CATION COTRANSPORTERS"/>
    <property type="match status" value="1"/>
</dbReference>
<evidence type="ECO:0000256" key="2">
    <source>
        <dbReference type="ARBA" id="ARBA00010593"/>
    </source>
</evidence>
<keyword evidence="10 14" id="KW-0472">Membrane</keyword>
<evidence type="ECO:0000313" key="16">
    <source>
        <dbReference type="EMBL" id="EFX73023.1"/>
    </source>
</evidence>
<accession>E9H5C1</accession>
<keyword evidence="9" id="KW-0406">Ion transport</keyword>
<dbReference type="PhylomeDB" id="E9H5C1"/>
<sequence length="708" mass="77815">MANEARTDRRPVDWARFGLSSEQNSAFSEVQFANKPSVLDESSYGGQAIRDNELYTEEQGEKPWWKSNFFISQPVLFGTWDGVFTSVMVNIFGVIIFLRSGWVVAQAGIGLSILLVFCTVGIILVSVLSAIGICERCKVESGGVYFLLSYVLGSRIAAAVGLLYCFGQAVGGALCLMGFAESIAGLIEVDAQYIPWVQRGLATVVVFILASFNIAGVKWVIKLQFLLLFAMLLAAVDFIIGSFVNKPDLENGFIGWSTELMANNTGPAFTEGENWFTVLGVYFPTVTGVMAGINMSGDLRNPSRDIPNGTLSAIGLSCFLYTSFILILGSTCVRDLLYTNYLIAAKVSALEVLFFAGLYISSLSSSLGTFYGTPRVLQSIASQKVIPFIRVLANGRGPNRVPVYALMVAASVTLLFIWVGQLNTLAPIVTMPFLLTYATIDYAYFALAQSFNIQQAREERFRKLIHTKFEFIRQQASTKTLTAGGPSTSYGSTTGPSRFDSGDLDELFPERVHHRSPSRELSLSPTSPVPGEDLPTAPASQVGSAVTSPASASNKSISEQQQKKINIGRKSTSWYSLFLNRWVSFFGFLVKIAMMFFVHWVYALVNLAVVFLVWFYIGRANPGVAPGVTADFRFFTWFQQGIAAMCGRKPKGYEEIVVTSVDPHMDTEASQLTEENEDFASRSRYHQTSTVRGRNLDDRPEDELALVP</sequence>
<evidence type="ECO:0000256" key="12">
    <source>
        <dbReference type="ARBA" id="ARBA00073711"/>
    </source>
</evidence>
<feature type="transmembrane region" description="Helical" evidence="14">
    <location>
        <begin position="104"/>
        <end position="131"/>
    </location>
</feature>
<keyword evidence="4" id="KW-0633">Potassium transport</keyword>
<dbReference type="PANTHER" id="PTHR11827:SF6">
    <property type="entry name" value="SOLUTE CARRIER FAMILY 12 MEMBER 8"/>
    <property type="match status" value="1"/>
</dbReference>
<protein>
    <recommendedName>
        <fullName evidence="12">Solute carrier family 12 member 8</fullName>
    </recommendedName>
</protein>
<dbReference type="EMBL" id="GL732594">
    <property type="protein sequence ID" value="EFX73023.1"/>
    <property type="molecule type" value="Genomic_DNA"/>
</dbReference>